<accession>A0A939IKP4</accession>
<comment type="caution">
    <text evidence="2">The sequence shown here is derived from an EMBL/GenBank/DDBJ whole genome shotgun (WGS) entry which is preliminary data.</text>
</comment>
<evidence type="ECO:0000313" key="3">
    <source>
        <dbReference type="Proteomes" id="UP000664303"/>
    </source>
</evidence>
<keyword evidence="1" id="KW-0472">Membrane</keyword>
<proteinExistence type="predicted"/>
<sequence>MEYDTGTIRLSDKQSGVALAIVLWFLAAMSLLVAGIVHQGRVDVRLAQAHVARAEAIASGDGAIHLMLARFTAAPLEGGGRRGELPLSGVFDLGNTQVWVKMVPASGLVDVFGSPPQLLAALFAQRGGLSPADAQQLADSVVELRSPLARRQQLGMQRAVRFSTPEDLLRVPGFNRALLDAIQDDIRAVPGGRDNLNWSAASQGLLQAVSSTNPRRAAYLADRRSEAAGARLWNVQVEELFRVDAVIQYGDQYWMRRRWIRLEQGRGSQLPWYAVRSEAPRAVPQIMNSGVE</sequence>
<dbReference type="RefSeq" id="WP_206558606.1">
    <property type="nucleotide sequence ID" value="NZ_JAFKCZ010000001.1"/>
</dbReference>
<reference evidence="2" key="1">
    <citation type="submission" date="2021-02" db="EMBL/GenBank/DDBJ databases">
        <title>PHA producing bacteria isolated from coastal sediment in Guangdong, Shenzhen.</title>
        <authorList>
            <person name="Zheng W."/>
            <person name="Yu S."/>
            <person name="Huang Y."/>
        </authorList>
    </citation>
    <scope>NUCLEOTIDE SEQUENCE</scope>
    <source>
        <strain evidence="2">TN14-10</strain>
    </source>
</reference>
<evidence type="ECO:0000256" key="1">
    <source>
        <dbReference type="SAM" id="Phobius"/>
    </source>
</evidence>
<feature type="transmembrane region" description="Helical" evidence="1">
    <location>
        <begin position="16"/>
        <end position="37"/>
    </location>
</feature>
<keyword evidence="3" id="KW-1185">Reference proteome</keyword>
<organism evidence="2 3">
    <name type="scientific">Parahaliea mediterranea</name>
    <dbReference type="NCBI Taxonomy" id="651086"/>
    <lineage>
        <taxon>Bacteria</taxon>
        <taxon>Pseudomonadati</taxon>
        <taxon>Pseudomonadota</taxon>
        <taxon>Gammaproteobacteria</taxon>
        <taxon>Cellvibrionales</taxon>
        <taxon>Halieaceae</taxon>
        <taxon>Parahaliea</taxon>
    </lineage>
</organism>
<name>A0A939IKP4_9GAMM</name>
<gene>
    <name evidence="2" type="ORF">JYP50_01105</name>
</gene>
<evidence type="ECO:0000313" key="2">
    <source>
        <dbReference type="EMBL" id="MBN7795167.1"/>
    </source>
</evidence>
<keyword evidence="1" id="KW-0812">Transmembrane</keyword>
<dbReference type="Proteomes" id="UP000664303">
    <property type="component" value="Unassembled WGS sequence"/>
</dbReference>
<evidence type="ECO:0008006" key="4">
    <source>
        <dbReference type="Google" id="ProtNLM"/>
    </source>
</evidence>
<protein>
    <recommendedName>
        <fullName evidence="4">General secretion pathway protein GspK</fullName>
    </recommendedName>
</protein>
<keyword evidence="1" id="KW-1133">Transmembrane helix</keyword>
<dbReference type="EMBL" id="JAFKCZ010000001">
    <property type="protein sequence ID" value="MBN7795167.1"/>
    <property type="molecule type" value="Genomic_DNA"/>
</dbReference>
<dbReference type="AlphaFoldDB" id="A0A939IKP4"/>